<organism evidence="1">
    <name type="scientific">Lygus hesperus</name>
    <name type="common">Western plant bug</name>
    <dbReference type="NCBI Taxonomy" id="30085"/>
    <lineage>
        <taxon>Eukaryota</taxon>
        <taxon>Metazoa</taxon>
        <taxon>Ecdysozoa</taxon>
        <taxon>Arthropoda</taxon>
        <taxon>Hexapoda</taxon>
        <taxon>Insecta</taxon>
        <taxon>Pterygota</taxon>
        <taxon>Neoptera</taxon>
        <taxon>Paraneoptera</taxon>
        <taxon>Hemiptera</taxon>
        <taxon>Heteroptera</taxon>
        <taxon>Panheteroptera</taxon>
        <taxon>Cimicomorpha</taxon>
        <taxon>Miridae</taxon>
        <taxon>Mirini</taxon>
        <taxon>Lygus</taxon>
    </lineage>
</organism>
<reference evidence="1" key="2">
    <citation type="submission" date="2014-07" db="EMBL/GenBank/DDBJ databases">
        <authorList>
            <person name="Hull J."/>
        </authorList>
    </citation>
    <scope>NUCLEOTIDE SEQUENCE</scope>
</reference>
<evidence type="ECO:0000313" key="1">
    <source>
        <dbReference type="EMBL" id="JAG25001.1"/>
    </source>
</evidence>
<dbReference type="EMBL" id="GBHO01018603">
    <property type="protein sequence ID" value="JAG25001.1"/>
    <property type="molecule type" value="Transcribed_RNA"/>
</dbReference>
<sequence length="183" mass="20695">MASDQDNRRFKTLNSRLERLWSRAQKAHDLVSALPTSLDKFMVRADQVVNTYAEYNDILTDLAEMALLHKDFEMQITQKSDAFDELYFPILAARNKYTVNPAASTSSLGMRTTTPINPRSYLPSLNVAKFSGDLEKFPGFIALYDSIIHKNTAFSDAEKFSFLISYLEGSALKLAETVPFHPD</sequence>
<accession>A0A0A9Y049</accession>
<proteinExistence type="predicted"/>
<gene>
    <name evidence="1" type="primary">LDOC1L</name>
    <name evidence="1" type="ORF">CM83_102480</name>
</gene>
<dbReference type="InterPro" id="IPR005312">
    <property type="entry name" value="DUF1759"/>
</dbReference>
<dbReference type="AlphaFoldDB" id="A0A0A9Y049"/>
<reference evidence="1" key="1">
    <citation type="journal article" date="2014" name="PLoS ONE">
        <title>Transcriptome-Based Identification of ABC Transporters in the Western Tarnished Plant Bug Lygus hesperus.</title>
        <authorList>
            <person name="Hull J.J."/>
            <person name="Chaney K."/>
            <person name="Geib S.M."/>
            <person name="Fabrick J.A."/>
            <person name="Brent C.S."/>
            <person name="Walsh D."/>
            <person name="Lavine L.C."/>
        </authorList>
    </citation>
    <scope>NUCLEOTIDE SEQUENCE</scope>
</reference>
<feature type="non-terminal residue" evidence="1">
    <location>
        <position position="183"/>
    </location>
</feature>
<protein>
    <submittedName>
        <fullName evidence="1">Protein LDOC1L</fullName>
    </submittedName>
</protein>
<name>A0A0A9Y049_LYGHE</name>
<dbReference type="Pfam" id="PF03564">
    <property type="entry name" value="DUF1759"/>
    <property type="match status" value="1"/>
</dbReference>